<dbReference type="OrthoDB" id="74910at2759"/>
<name>A0A0W4ZUP3_PNEJ7</name>
<evidence type="ECO:0000256" key="2">
    <source>
        <dbReference type="ARBA" id="ARBA00022723"/>
    </source>
</evidence>
<sequence length="229" mass="25288">MYRFAQFALKTRKIVCIGWNYVSHIKERNAPIGLPAVFLKPPSSIIQTGGSVRICDRMVAHHEVELALVIGKTLSHCRSEVSAFDALAGYAVAIDITARNLQDEAKKKGMPWTIAKGFDTFCPVSDLISKDVLTDPHNCELYLKINDVLKQYGSTRLMVRRIPELLSYISSIMTLEPNDIVLTGTPEGVGPLEHGDVVNAGIVYNGSEIQQSVLEISVERMQHSYASSV</sequence>
<dbReference type="Proteomes" id="UP000053447">
    <property type="component" value="Unassembled WGS sequence"/>
</dbReference>
<dbReference type="GO" id="GO:0050163">
    <property type="term" value="F:oxaloacetate tautomerase activity"/>
    <property type="evidence" value="ECO:0007669"/>
    <property type="project" value="EnsemblFungi"/>
</dbReference>
<dbReference type="GO" id="GO:0006107">
    <property type="term" value="P:oxaloacetate metabolic process"/>
    <property type="evidence" value="ECO:0007669"/>
    <property type="project" value="EnsemblFungi"/>
</dbReference>
<dbReference type="PANTHER" id="PTHR11820">
    <property type="entry name" value="ACYLPYRUVASE"/>
    <property type="match status" value="1"/>
</dbReference>
<dbReference type="Gene3D" id="3.90.850.10">
    <property type="entry name" value="Fumarylacetoacetase-like, C-terminal domain"/>
    <property type="match status" value="1"/>
</dbReference>
<comment type="similarity">
    <text evidence="1">Belongs to the FAH family.</text>
</comment>
<dbReference type="RefSeq" id="XP_018230781.1">
    <property type="nucleotide sequence ID" value="XM_018373035.1"/>
</dbReference>
<evidence type="ECO:0000313" key="5">
    <source>
        <dbReference type="Proteomes" id="UP000053447"/>
    </source>
</evidence>
<evidence type="ECO:0000259" key="3">
    <source>
        <dbReference type="Pfam" id="PF01557"/>
    </source>
</evidence>
<dbReference type="EMBL" id="LFWA01000003">
    <property type="protein sequence ID" value="KTW32089.1"/>
    <property type="molecule type" value="Genomic_DNA"/>
</dbReference>
<feature type="domain" description="Fumarylacetoacetase-like C-terminal" evidence="3">
    <location>
        <begin position="13"/>
        <end position="202"/>
    </location>
</feature>
<dbReference type="SUPFAM" id="SSF56529">
    <property type="entry name" value="FAH"/>
    <property type="match status" value="1"/>
</dbReference>
<reference evidence="5" key="1">
    <citation type="journal article" date="2016" name="Nat. Commun.">
        <title>Genome analysis of three Pneumocystis species reveals adaptation mechanisms to life exclusively in mammalian hosts.</title>
        <authorList>
            <person name="Ma L."/>
            <person name="Chen Z."/>
            <person name="Huang D.W."/>
            <person name="Kutty G."/>
            <person name="Ishihara M."/>
            <person name="Wang H."/>
            <person name="Abouelleil A."/>
            <person name="Bishop L."/>
            <person name="Davey E."/>
            <person name="Deng R."/>
            <person name="Deng X."/>
            <person name="Fan L."/>
            <person name="Fantoni G."/>
            <person name="Fitzgerald M."/>
            <person name="Gogineni E."/>
            <person name="Goldberg J.M."/>
            <person name="Handley G."/>
            <person name="Hu X."/>
            <person name="Huber C."/>
            <person name="Jiao X."/>
            <person name="Jones K."/>
            <person name="Levin J.Z."/>
            <person name="Liu Y."/>
            <person name="Macdonald P."/>
            <person name="Melnikov A."/>
            <person name="Raley C."/>
            <person name="Sassi M."/>
            <person name="Sherman B.T."/>
            <person name="Song X."/>
            <person name="Sykes S."/>
            <person name="Tran B."/>
            <person name="Walsh L."/>
            <person name="Xia Y."/>
            <person name="Yang J."/>
            <person name="Young S."/>
            <person name="Zeng Q."/>
            <person name="Zheng X."/>
            <person name="Stephens R."/>
            <person name="Nusbaum C."/>
            <person name="Birren B.W."/>
            <person name="Azadi P."/>
            <person name="Lempicki R.A."/>
            <person name="Cuomo C.A."/>
            <person name="Kovacs J.A."/>
        </authorList>
    </citation>
    <scope>NUCLEOTIDE SEQUENCE [LARGE SCALE GENOMIC DNA]</scope>
    <source>
        <strain evidence="5">RU7</strain>
    </source>
</reference>
<dbReference type="GO" id="GO:0046872">
    <property type="term" value="F:metal ion binding"/>
    <property type="evidence" value="ECO:0007669"/>
    <property type="project" value="UniProtKB-KW"/>
</dbReference>
<proteinExistence type="inferred from homology"/>
<dbReference type="VEuPathDB" id="FungiDB:T551_00771"/>
<dbReference type="PANTHER" id="PTHR11820:SF7">
    <property type="entry name" value="ACYLPYRUVASE FAHD1, MITOCHONDRIAL"/>
    <property type="match status" value="1"/>
</dbReference>
<gene>
    <name evidence="4" type="ORF">T551_00771</name>
</gene>
<dbReference type="AlphaFoldDB" id="A0A0W4ZUP3"/>
<dbReference type="Pfam" id="PF01557">
    <property type="entry name" value="FAA_hydrolase"/>
    <property type="match status" value="1"/>
</dbReference>
<dbReference type="InterPro" id="IPR036663">
    <property type="entry name" value="Fumarylacetoacetase_C_sf"/>
</dbReference>
<dbReference type="GO" id="GO:0005739">
    <property type="term" value="C:mitochondrion"/>
    <property type="evidence" value="ECO:0007669"/>
    <property type="project" value="TreeGrafter"/>
</dbReference>
<dbReference type="GO" id="GO:0018773">
    <property type="term" value="F:acetylpyruvate hydrolase activity"/>
    <property type="evidence" value="ECO:0007669"/>
    <property type="project" value="TreeGrafter"/>
</dbReference>
<evidence type="ECO:0000313" key="4">
    <source>
        <dbReference type="EMBL" id="KTW32089.1"/>
    </source>
</evidence>
<dbReference type="GeneID" id="28939290"/>
<organism evidence="4 5">
    <name type="scientific">Pneumocystis jirovecii (strain RU7)</name>
    <name type="common">Human pneumocystis pneumonia agent</name>
    <dbReference type="NCBI Taxonomy" id="1408657"/>
    <lineage>
        <taxon>Eukaryota</taxon>
        <taxon>Fungi</taxon>
        <taxon>Dikarya</taxon>
        <taxon>Ascomycota</taxon>
        <taxon>Taphrinomycotina</taxon>
        <taxon>Pneumocystomycetes</taxon>
        <taxon>Pneumocystaceae</taxon>
        <taxon>Pneumocystis</taxon>
    </lineage>
</organism>
<dbReference type="eggNOG" id="KOG1535">
    <property type="taxonomic scope" value="Eukaryota"/>
</dbReference>
<protein>
    <recommendedName>
        <fullName evidence="3">Fumarylacetoacetase-like C-terminal domain-containing protein</fullName>
    </recommendedName>
</protein>
<keyword evidence="2" id="KW-0479">Metal-binding</keyword>
<comment type="caution">
    <text evidence="4">The sequence shown here is derived from an EMBL/GenBank/DDBJ whole genome shotgun (WGS) entry which is preliminary data.</text>
</comment>
<dbReference type="STRING" id="1408657.A0A0W4ZUP3"/>
<keyword evidence="5" id="KW-1185">Reference proteome</keyword>
<evidence type="ECO:0000256" key="1">
    <source>
        <dbReference type="ARBA" id="ARBA00010211"/>
    </source>
</evidence>
<accession>A0A0W4ZUP3</accession>
<dbReference type="InterPro" id="IPR011234">
    <property type="entry name" value="Fumarylacetoacetase-like_C"/>
</dbReference>